<dbReference type="SMART" id="SM00256">
    <property type="entry name" value="FBOX"/>
    <property type="match status" value="1"/>
</dbReference>
<dbReference type="InterPro" id="IPR001810">
    <property type="entry name" value="F-box_dom"/>
</dbReference>
<evidence type="ECO:0000259" key="1">
    <source>
        <dbReference type="PROSITE" id="PS50181"/>
    </source>
</evidence>
<dbReference type="Gene3D" id="1.20.1280.50">
    <property type="match status" value="1"/>
</dbReference>
<gene>
    <name evidence="2" type="ORF">QYE76_035874</name>
</gene>
<evidence type="ECO:0000313" key="3">
    <source>
        <dbReference type="Proteomes" id="UP001231189"/>
    </source>
</evidence>
<dbReference type="AlphaFoldDB" id="A0AAD8VNW6"/>
<accession>A0AAD8VNW6</accession>
<comment type="caution">
    <text evidence="2">The sequence shown here is derived from an EMBL/GenBank/DDBJ whole genome shotgun (WGS) entry which is preliminary data.</text>
</comment>
<dbReference type="InterPro" id="IPR036047">
    <property type="entry name" value="F-box-like_dom_sf"/>
</dbReference>
<dbReference type="InterPro" id="IPR044997">
    <property type="entry name" value="F-box_plant"/>
</dbReference>
<organism evidence="2 3">
    <name type="scientific">Lolium multiflorum</name>
    <name type="common">Italian ryegrass</name>
    <name type="synonym">Lolium perenne subsp. multiflorum</name>
    <dbReference type="NCBI Taxonomy" id="4521"/>
    <lineage>
        <taxon>Eukaryota</taxon>
        <taxon>Viridiplantae</taxon>
        <taxon>Streptophyta</taxon>
        <taxon>Embryophyta</taxon>
        <taxon>Tracheophyta</taxon>
        <taxon>Spermatophyta</taxon>
        <taxon>Magnoliopsida</taxon>
        <taxon>Liliopsida</taxon>
        <taxon>Poales</taxon>
        <taxon>Poaceae</taxon>
        <taxon>BOP clade</taxon>
        <taxon>Pooideae</taxon>
        <taxon>Poodae</taxon>
        <taxon>Poeae</taxon>
        <taxon>Poeae Chloroplast Group 2 (Poeae type)</taxon>
        <taxon>Loliodinae</taxon>
        <taxon>Loliinae</taxon>
        <taxon>Lolium</taxon>
    </lineage>
</organism>
<dbReference type="PROSITE" id="PS50181">
    <property type="entry name" value="FBOX"/>
    <property type="match status" value="1"/>
</dbReference>
<sequence length="384" mass="44152">MLDNEVDRLSKLPDDVLLNIVERLDITEVARTAILSRRWKQILDMLSKVILTVCSFGPKHARRKLTSEDIARANTTMLEATRSILESRTGSLYTIQLISLKFYLGDDSIFIGQTVANTIATQKVASVEFTIFIGIGCLQRVDLKWVPKLTVAKFNMFQSSDDPFSLGYVPLLQTVSIINTGLSRHKMLKLSELLHKTSISNLHLNFKSEKIWVRPEGRKQLLPVFHKLSLVNLFNISVECDLTWTMFILQGAPTLKKLCIMVQDHLCEMIKGKRRYMYDFSEEKKDKGLEWEPSAPDLKHHNLAELRIYGFKEEDKFVRYARNVMEAAVNLEAVYLHENPGCKKCKCILPNEWMRSETLLIRNKINEGICSNVGIHFPSRGREY</sequence>
<name>A0AAD8VNW6_LOLMU</name>
<dbReference type="Proteomes" id="UP001231189">
    <property type="component" value="Unassembled WGS sequence"/>
</dbReference>
<evidence type="ECO:0000313" key="2">
    <source>
        <dbReference type="EMBL" id="KAK1612201.1"/>
    </source>
</evidence>
<proteinExistence type="predicted"/>
<dbReference type="PANTHER" id="PTHR32153">
    <property type="entry name" value="OJ000223_09.16 PROTEIN"/>
    <property type="match status" value="1"/>
</dbReference>
<keyword evidence="3" id="KW-1185">Reference proteome</keyword>
<dbReference type="SUPFAM" id="SSF81383">
    <property type="entry name" value="F-box domain"/>
    <property type="match status" value="1"/>
</dbReference>
<reference evidence="2" key="1">
    <citation type="submission" date="2023-07" db="EMBL/GenBank/DDBJ databases">
        <title>A chromosome-level genome assembly of Lolium multiflorum.</title>
        <authorList>
            <person name="Chen Y."/>
            <person name="Copetti D."/>
            <person name="Kolliker R."/>
            <person name="Studer B."/>
        </authorList>
    </citation>
    <scope>NUCLEOTIDE SEQUENCE</scope>
    <source>
        <strain evidence="2">02402/16</strain>
        <tissue evidence="2">Leaf</tissue>
    </source>
</reference>
<dbReference type="EMBL" id="JAUUTY010000007">
    <property type="protein sequence ID" value="KAK1612201.1"/>
    <property type="molecule type" value="Genomic_DNA"/>
</dbReference>
<dbReference type="Pfam" id="PF00646">
    <property type="entry name" value="F-box"/>
    <property type="match status" value="1"/>
</dbReference>
<feature type="domain" description="F-box" evidence="1">
    <location>
        <begin position="6"/>
        <end position="53"/>
    </location>
</feature>
<protein>
    <recommendedName>
        <fullName evidence="1">F-box domain-containing protein</fullName>
    </recommendedName>
</protein>